<feature type="signal peptide" evidence="1">
    <location>
        <begin position="1"/>
        <end position="20"/>
    </location>
</feature>
<evidence type="ECO:0000313" key="3">
    <source>
        <dbReference type="Proteomes" id="UP000609530"/>
    </source>
</evidence>
<keyword evidence="1" id="KW-0732">Signal</keyword>
<dbReference type="EMBL" id="JABWRZ020000004">
    <property type="protein sequence ID" value="MBV4493548.1"/>
    <property type="molecule type" value="Genomic_DNA"/>
</dbReference>
<reference evidence="2 3" key="1">
    <citation type="journal article" date="2020" name="Microorganisms">
        <title>Reliable Identification of Environmental Pseudomonas Isolates Using the rpoD Gene.</title>
        <authorList>
            <consortium name="The Broad Institute Genome Sequencing Platform"/>
            <person name="Girard L."/>
            <person name="Lood C."/>
            <person name="Rokni-Zadeh H."/>
            <person name="van Noort V."/>
            <person name="Lavigne R."/>
            <person name="De Mot R."/>
        </authorList>
    </citation>
    <scope>NUCLEOTIDE SEQUENCE [LARGE SCALE GENOMIC DNA]</scope>
    <source>
        <strain evidence="2 3">RD9SR1</strain>
    </source>
</reference>
<evidence type="ECO:0000313" key="2">
    <source>
        <dbReference type="EMBL" id="MBV4493548.1"/>
    </source>
</evidence>
<accession>A0ABS6QI64</accession>
<proteinExistence type="predicted"/>
<gene>
    <name evidence="2" type="ORF">HU760_023475</name>
</gene>
<name>A0ABS6QI64_9PSED</name>
<protein>
    <recommendedName>
        <fullName evidence="4">DUF3472 domain-containing protein</fullName>
    </recommendedName>
</protein>
<evidence type="ECO:0000256" key="1">
    <source>
        <dbReference type="SAM" id="SignalP"/>
    </source>
</evidence>
<dbReference type="RefSeq" id="WP_186674978.1">
    <property type="nucleotide sequence ID" value="NZ_JABWRZ020000004.1"/>
</dbReference>
<sequence>MRKRNLAFVLAALLLQTACAPLAEKPATPVSTPARSEQVQAAPSAAQDLRVAGPVAVEQLQGWYNQTVRDCGTATRPAFLCSGVMLRGTLSRQSYLPWDPSPGSITSGGVSFAWIRTDTNFKELPLNYNNGYIFYPKHDTPPEKNSDIEVLCSFPFDGWTDIRNQQGCGTNTSYPTQSRPCNDQGINTGQQWISHFNAAPDKYKAQCGWNVREGQAYTADRFYQSIIGRSLITSTHWNGNNELRLATWQAGTGAQLPIQSFFYIAGTAGLLSAQDDQRRYHQSYGQVVPVIQLTLPADKSKKATFVYRESDQAVEDGEGGEGGEGELVDFENVPLQEELLRLNVPGGQFISYQSFSIANMMPPSNGISGHHLHFASPDQWDLTFKPDVPLSGISFDYWVIPNYESDLVTIFYEGGNKNFWVDKLVGHIEFMSPPGRKIYAVVFGTSYQGLDNFKLYK</sequence>
<evidence type="ECO:0008006" key="4">
    <source>
        <dbReference type="Google" id="ProtNLM"/>
    </source>
</evidence>
<organism evidence="2 3">
    <name type="scientific">Pseudomonas oryzicola</name>
    <dbReference type="NCBI Taxonomy" id="485876"/>
    <lineage>
        <taxon>Bacteria</taxon>
        <taxon>Pseudomonadati</taxon>
        <taxon>Pseudomonadota</taxon>
        <taxon>Gammaproteobacteria</taxon>
        <taxon>Pseudomonadales</taxon>
        <taxon>Pseudomonadaceae</taxon>
        <taxon>Pseudomonas</taxon>
    </lineage>
</organism>
<comment type="caution">
    <text evidence="2">The sequence shown here is derived from an EMBL/GenBank/DDBJ whole genome shotgun (WGS) entry which is preliminary data.</text>
</comment>
<keyword evidence="3" id="KW-1185">Reference proteome</keyword>
<feature type="chain" id="PRO_5046347537" description="DUF3472 domain-containing protein" evidence="1">
    <location>
        <begin position="21"/>
        <end position="457"/>
    </location>
</feature>
<dbReference type="Proteomes" id="UP000609530">
    <property type="component" value="Unassembled WGS sequence"/>
</dbReference>